<evidence type="ECO:0000313" key="4">
    <source>
        <dbReference type="Proteomes" id="UP000269499"/>
    </source>
</evidence>
<proteinExistence type="predicted"/>
<comment type="caution">
    <text evidence="2">The sequence shown here is derived from an EMBL/GenBank/DDBJ whole genome shotgun (WGS) entry which is preliminary data.</text>
</comment>
<dbReference type="Proteomes" id="UP000269499">
    <property type="component" value="Unassembled WGS sequence"/>
</dbReference>
<evidence type="ECO:0000313" key="1">
    <source>
        <dbReference type="EMBL" id="RLE52268.1"/>
    </source>
</evidence>
<organism evidence="2 4">
    <name type="scientific">Thermoproteota archaeon</name>
    <dbReference type="NCBI Taxonomy" id="2056631"/>
    <lineage>
        <taxon>Archaea</taxon>
        <taxon>Thermoproteota</taxon>
    </lineage>
</organism>
<reference evidence="3 4" key="1">
    <citation type="submission" date="2018-06" db="EMBL/GenBank/DDBJ databases">
        <title>Extensive metabolic versatility and redundancy in microbially diverse, dynamic hydrothermal sediments.</title>
        <authorList>
            <person name="Dombrowski N."/>
            <person name="Teske A."/>
            <person name="Baker B.J."/>
        </authorList>
    </citation>
    <scope>NUCLEOTIDE SEQUENCE [LARGE SCALE GENOMIC DNA]</scope>
    <source>
        <strain evidence="2">B20_G2</strain>
        <strain evidence="1">B29_G17</strain>
    </source>
</reference>
<name>A0A497F1E4_9CREN</name>
<dbReference type="EMBL" id="QMRA01000081">
    <property type="protein sequence ID" value="RLE53122.1"/>
    <property type="molecule type" value="Genomic_DNA"/>
</dbReference>
<sequence length="94" mass="11060">MENKHVDKSKIRHIIAQAFKHFRESTLFKEELYQYFTSKGMSEEEIDELIKEALRQDIIDIGVVPISSPDNPLKIIEDKIVYILKSRKKWAKIG</sequence>
<dbReference type="AlphaFoldDB" id="A0A497F1E4"/>
<dbReference type="Proteomes" id="UP000268446">
    <property type="component" value="Unassembled WGS sequence"/>
</dbReference>
<protein>
    <submittedName>
        <fullName evidence="2">Uncharacterized protein</fullName>
    </submittedName>
</protein>
<evidence type="ECO:0000313" key="3">
    <source>
        <dbReference type="Proteomes" id="UP000268446"/>
    </source>
</evidence>
<evidence type="ECO:0000313" key="2">
    <source>
        <dbReference type="EMBL" id="RLE53122.1"/>
    </source>
</evidence>
<gene>
    <name evidence="1" type="ORF">DRJ20_00420</name>
    <name evidence="2" type="ORF">DRJ26_03770</name>
</gene>
<accession>A0A497F1E4</accession>
<dbReference type="EMBL" id="QMQZ01000005">
    <property type="protein sequence ID" value="RLE52268.1"/>
    <property type="molecule type" value="Genomic_DNA"/>
</dbReference>